<dbReference type="EMBL" id="JBGEHV010000040">
    <property type="protein sequence ID" value="MEY8041644.1"/>
    <property type="molecule type" value="Genomic_DNA"/>
</dbReference>
<organism evidence="1 2">
    <name type="scientific">Saccharopolyspora cebuensis</name>
    <dbReference type="NCBI Taxonomy" id="418759"/>
    <lineage>
        <taxon>Bacteria</taxon>
        <taxon>Bacillati</taxon>
        <taxon>Actinomycetota</taxon>
        <taxon>Actinomycetes</taxon>
        <taxon>Pseudonocardiales</taxon>
        <taxon>Pseudonocardiaceae</taxon>
        <taxon>Saccharopolyspora</taxon>
    </lineage>
</organism>
<accession>A0ABV4CKM7</accession>
<comment type="caution">
    <text evidence="1">The sequence shown here is derived from an EMBL/GenBank/DDBJ whole genome shotgun (WGS) entry which is preliminary data.</text>
</comment>
<evidence type="ECO:0000313" key="2">
    <source>
        <dbReference type="Proteomes" id="UP001564626"/>
    </source>
</evidence>
<sequence length="83" mass="8886">MNCAGWIAFGATAVAAVASVWAARYFAPGRHGSAGAGATSAWQVIDECRRAPAPARTRTPARTRVPAHARTCPPARVRRFLRR</sequence>
<keyword evidence="2" id="KW-1185">Reference proteome</keyword>
<reference evidence="1 2" key="1">
    <citation type="submission" date="2024-08" db="EMBL/GenBank/DDBJ databases">
        <title>Genome mining of Saccharopolyspora cebuensis PGLac3 from Nigerian medicinal plant.</title>
        <authorList>
            <person name="Ezeobiora C.E."/>
            <person name="Igbokwe N.H."/>
            <person name="Amin D.H."/>
            <person name="Mendie U.E."/>
        </authorList>
    </citation>
    <scope>NUCLEOTIDE SEQUENCE [LARGE SCALE GENOMIC DNA]</scope>
    <source>
        <strain evidence="1 2">PGLac3</strain>
    </source>
</reference>
<evidence type="ECO:0000313" key="1">
    <source>
        <dbReference type="EMBL" id="MEY8041644.1"/>
    </source>
</evidence>
<gene>
    <name evidence="1" type="ORF">AB8O55_19730</name>
</gene>
<dbReference type="RefSeq" id="WP_369775140.1">
    <property type="nucleotide sequence ID" value="NZ_JBGEHV010000040.1"/>
</dbReference>
<name>A0ABV4CKM7_9PSEU</name>
<dbReference type="Proteomes" id="UP001564626">
    <property type="component" value="Unassembled WGS sequence"/>
</dbReference>
<proteinExistence type="predicted"/>
<protein>
    <submittedName>
        <fullName evidence="1">Uncharacterized protein</fullName>
    </submittedName>
</protein>